<organism evidence="9 10">
    <name type="scientific">Candidatus Enterenecus faecium</name>
    <dbReference type="NCBI Taxonomy" id="2840780"/>
    <lineage>
        <taxon>Bacteria</taxon>
        <taxon>Bacillati</taxon>
        <taxon>Bacillota</taxon>
        <taxon>Clostridia</taxon>
        <taxon>Eubacteriales</taxon>
        <taxon>Candidatus Enterenecus</taxon>
    </lineage>
</organism>
<evidence type="ECO:0000256" key="5">
    <source>
        <dbReference type="ARBA" id="ARBA00022692"/>
    </source>
</evidence>
<proteinExistence type="inferred from homology"/>
<feature type="transmembrane region" description="Helical" evidence="8">
    <location>
        <begin position="6"/>
        <end position="23"/>
    </location>
</feature>
<comment type="similarity">
    <text evidence="2">Belongs to the CPA3 antiporters (TC 2.A.63) subunit F family.</text>
</comment>
<protein>
    <submittedName>
        <fullName evidence="9">Cation:proton antiporter</fullName>
    </submittedName>
</protein>
<evidence type="ECO:0000256" key="4">
    <source>
        <dbReference type="ARBA" id="ARBA00022475"/>
    </source>
</evidence>
<evidence type="ECO:0000256" key="6">
    <source>
        <dbReference type="ARBA" id="ARBA00022989"/>
    </source>
</evidence>
<keyword evidence="7 8" id="KW-0472">Membrane</keyword>
<sequence length="84" mass="9286">MTVFLIGAIVCIILDLLLLYRVFRGPTAADRICAMDALDLVTALALVLYSLHTGRTIYLDIALVVALLGFVSTVFVGRYLERRL</sequence>
<dbReference type="Pfam" id="PF04066">
    <property type="entry name" value="MrpF_PhaF"/>
    <property type="match status" value="1"/>
</dbReference>
<accession>A0A9D0YRV0</accession>
<comment type="subcellular location">
    <subcellularLocation>
        <location evidence="1">Cell membrane</location>
        <topology evidence="1">Multi-pass membrane protein</topology>
    </subcellularLocation>
</comment>
<dbReference type="GO" id="GO:0005886">
    <property type="term" value="C:plasma membrane"/>
    <property type="evidence" value="ECO:0007669"/>
    <property type="project" value="UniProtKB-SubCell"/>
</dbReference>
<feature type="transmembrane region" description="Helical" evidence="8">
    <location>
        <begin position="32"/>
        <end position="51"/>
    </location>
</feature>
<dbReference type="GO" id="GO:0015385">
    <property type="term" value="F:sodium:proton antiporter activity"/>
    <property type="evidence" value="ECO:0007669"/>
    <property type="project" value="TreeGrafter"/>
</dbReference>
<evidence type="ECO:0000256" key="3">
    <source>
        <dbReference type="ARBA" id="ARBA00022448"/>
    </source>
</evidence>
<dbReference type="PANTHER" id="PTHR34702:SF1">
    <property type="entry name" value="NA(+)_H(+) ANTIPORTER SUBUNIT F"/>
    <property type="match status" value="1"/>
</dbReference>
<evidence type="ECO:0000313" key="9">
    <source>
        <dbReference type="EMBL" id="HIQ60625.1"/>
    </source>
</evidence>
<dbReference type="InterPro" id="IPR007208">
    <property type="entry name" value="MrpF/PhaF-like"/>
</dbReference>
<keyword evidence="5 8" id="KW-0812">Transmembrane</keyword>
<name>A0A9D0YRV0_9FIRM</name>
<dbReference type="EMBL" id="DVFO01000031">
    <property type="protein sequence ID" value="HIQ60625.1"/>
    <property type="molecule type" value="Genomic_DNA"/>
</dbReference>
<comment type="caution">
    <text evidence="9">The sequence shown here is derived from an EMBL/GenBank/DDBJ whole genome shotgun (WGS) entry which is preliminary data.</text>
</comment>
<dbReference type="Proteomes" id="UP000886879">
    <property type="component" value="Unassembled WGS sequence"/>
</dbReference>
<dbReference type="PANTHER" id="PTHR34702">
    <property type="entry name" value="NA(+)/H(+) ANTIPORTER SUBUNIT F1"/>
    <property type="match status" value="1"/>
</dbReference>
<gene>
    <name evidence="9" type="ORF">IAD31_03395</name>
</gene>
<reference evidence="9" key="2">
    <citation type="journal article" date="2021" name="PeerJ">
        <title>Extensive microbial diversity within the chicken gut microbiome revealed by metagenomics and culture.</title>
        <authorList>
            <person name="Gilroy R."/>
            <person name="Ravi A."/>
            <person name="Getino M."/>
            <person name="Pursley I."/>
            <person name="Horton D.L."/>
            <person name="Alikhan N.F."/>
            <person name="Baker D."/>
            <person name="Gharbi K."/>
            <person name="Hall N."/>
            <person name="Watson M."/>
            <person name="Adriaenssens E.M."/>
            <person name="Foster-Nyarko E."/>
            <person name="Jarju S."/>
            <person name="Secka A."/>
            <person name="Antonio M."/>
            <person name="Oren A."/>
            <person name="Chaudhuri R.R."/>
            <person name="La Ragione R."/>
            <person name="Hildebrand F."/>
            <person name="Pallen M.J."/>
        </authorList>
    </citation>
    <scope>NUCLEOTIDE SEQUENCE</scope>
    <source>
        <strain evidence="9">ChiGjej2B2-12916</strain>
    </source>
</reference>
<evidence type="ECO:0000256" key="7">
    <source>
        <dbReference type="ARBA" id="ARBA00023136"/>
    </source>
</evidence>
<keyword evidence="6 8" id="KW-1133">Transmembrane helix</keyword>
<keyword evidence="4" id="KW-1003">Cell membrane</keyword>
<dbReference type="AlphaFoldDB" id="A0A9D0YRV0"/>
<feature type="transmembrane region" description="Helical" evidence="8">
    <location>
        <begin position="57"/>
        <end position="80"/>
    </location>
</feature>
<evidence type="ECO:0000313" key="10">
    <source>
        <dbReference type="Proteomes" id="UP000886879"/>
    </source>
</evidence>
<reference evidence="9" key="1">
    <citation type="submission" date="2020-10" db="EMBL/GenBank/DDBJ databases">
        <authorList>
            <person name="Gilroy R."/>
        </authorList>
    </citation>
    <scope>NUCLEOTIDE SEQUENCE</scope>
    <source>
        <strain evidence="9">ChiGjej2B2-12916</strain>
    </source>
</reference>
<evidence type="ECO:0000256" key="1">
    <source>
        <dbReference type="ARBA" id="ARBA00004651"/>
    </source>
</evidence>
<evidence type="ECO:0000256" key="8">
    <source>
        <dbReference type="SAM" id="Phobius"/>
    </source>
</evidence>
<keyword evidence="3" id="KW-0813">Transport</keyword>
<evidence type="ECO:0000256" key="2">
    <source>
        <dbReference type="ARBA" id="ARBA00009212"/>
    </source>
</evidence>